<keyword evidence="3" id="KW-1185">Reference proteome</keyword>
<name>A0A317CA82_9GAMM</name>
<evidence type="ECO:0000259" key="1">
    <source>
        <dbReference type="Pfam" id="PF01850"/>
    </source>
</evidence>
<comment type="caution">
    <text evidence="2">The sequence shown here is derived from an EMBL/GenBank/DDBJ whole genome shotgun (WGS) entry which is preliminary data.</text>
</comment>
<dbReference type="Pfam" id="PF01850">
    <property type="entry name" value="PIN"/>
    <property type="match status" value="1"/>
</dbReference>
<dbReference type="CDD" id="cd09873">
    <property type="entry name" value="PIN_Pae0151-like"/>
    <property type="match status" value="1"/>
</dbReference>
<dbReference type="OrthoDB" id="7064101at2"/>
<dbReference type="Gene3D" id="3.40.50.1010">
    <property type="entry name" value="5'-nuclease"/>
    <property type="match status" value="1"/>
</dbReference>
<dbReference type="SUPFAM" id="SSF88723">
    <property type="entry name" value="PIN domain-like"/>
    <property type="match status" value="1"/>
</dbReference>
<accession>A0A317CA82</accession>
<sequence>MIVVDSNVFAKLFIDEADSQQAKDFFRYCVSQEVPLLAPSLFTYEILQIATYYRYSIQDALAMVEDYKAFNLTLVELKSEEWELVENMVQTGHQNSGYPSLYDSCYHALAINNDCMFLTADRRHAVKTESFGHLQLLNDWQTPEL</sequence>
<dbReference type="InterPro" id="IPR029060">
    <property type="entry name" value="PIN-like_dom_sf"/>
</dbReference>
<dbReference type="InterPro" id="IPR002716">
    <property type="entry name" value="PIN_dom"/>
</dbReference>
<gene>
    <name evidence="2" type="ORF">DKW60_15345</name>
</gene>
<dbReference type="Proteomes" id="UP000245539">
    <property type="component" value="Unassembled WGS sequence"/>
</dbReference>
<dbReference type="RefSeq" id="WP_109838538.1">
    <property type="nucleotide sequence ID" value="NZ_QGKM01000046.1"/>
</dbReference>
<dbReference type="InterPro" id="IPR044153">
    <property type="entry name" value="PIN_Pae0151-like"/>
</dbReference>
<evidence type="ECO:0000313" key="3">
    <source>
        <dbReference type="Proteomes" id="UP000245539"/>
    </source>
</evidence>
<dbReference type="EMBL" id="QGKM01000046">
    <property type="protein sequence ID" value="PWQ95448.1"/>
    <property type="molecule type" value="Genomic_DNA"/>
</dbReference>
<dbReference type="AlphaFoldDB" id="A0A317CA82"/>
<evidence type="ECO:0000313" key="2">
    <source>
        <dbReference type="EMBL" id="PWQ95448.1"/>
    </source>
</evidence>
<organism evidence="2 3">
    <name type="scientific">Leucothrix pacifica</name>
    <dbReference type="NCBI Taxonomy" id="1247513"/>
    <lineage>
        <taxon>Bacteria</taxon>
        <taxon>Pseudomonadati</taxon>
        <taxon>Pseudomonadota</taxon>
        <taxon>Gammaproteobacteria</taxon>
        <taxon>Thiotrichales</taxon>
        <taxon>Thiotrichaceae</taxon>
        <taxon>Leucothrix</taxon>
    </lineage>
</organism>
<feature type="domain" description="PIN" evidence="1">
    <location>
        <begin position="2"/>
        <end position="125"/>
    </location>
</feature>
<proteinExistence type="predicted"/>
<reference evidence="2 3" key="1">
    <citation type="submission" date="2018-05" db="EMBL/GenBank/DDBJ databases">
        <title>Leucothrix arctica sp. nov., isolated from Arctic seawater.</title>
        <authorList>
            <person name="Choi A."/>
            <person name="Baek K."/>
        </authorList>
    </citation>
    <scope>NUCLEOTIDE SEQUENCE [LARGE SCALE GENOMIC DNA]</scope>
    <source>
        <strain evidence="2 3">JCM 18388</strain>
    </source>
</reference>
<protein>
    <recommendedName>
        <fullName evidence="1">PIN domain-containing protein</fullName>
    </recommendedName>
</protein>